<dbReference type="GO" id="GO:0005737">
    <property type="term" value="C:cytoplasm"/>
    <property type="evidence" value="ECO:0000318"/>
    <property type="project" value="GO_Central"/>
</dbReference>
<dbReference type="OMA" id="SAFTKHF"/>
<dbReference type="InterPro" id="IPR035979">
    <property type="entry name" value="RBD_domain_sf"/>
</dbReference>
<comment type="subcellular location">
    <subcellularLocation>
        <location evidence="1">Cytoplasm</location>
    </subcellularLocation>
</comment>
<reference evidence="8 9" key="1">
    <citation type="journal article" date="2008" name="Nature">
        <title>The Trichoplax genome and the nature of placozoans.</title>
        <authorList>
            <person name="Srivastava M."/>
            <person name="Begovic E."/>
            <person name="Chapman J."/>
            <person name="Putnam N.H."/>
            <person name="Hellsten U."/>
            <person name="Kawashima T."/>
            <person name="Kuo A."/>
            <person name="Mitros T."/>
            <person name="Salamov A."/>
            <person name="Carpenter M.L."/>
            <person name="Signorovitch A.Y."/>
            <person name="Moreno M.A."/>
            <person name="Kamm K."/>
            <person name="Grimwood J."/>
            <person name="Schmutz J."/>
            <person name="Shapiro H."/>
            <person name="Grigoriev I.V."/>
            <person name="Buss L.W."/>
            <person name="Schierwater B."/>
            <person name="Dellaporta S.L."/>
            <person name="Rokhsar D.S."/>
        </authorList>
    </citation>
    <scope>NUCLEOTIDE SEQUENCE [LARGE SCALE GENOMIC DNA]</scope>
    <source>
        <strain evidence="8 9">Grell-BS-1999</strain>
    </source>
</reference>
<dbReference type="PROSITE" id="PS50102">
    <property type="entry name" value="RRM"/>
    <property type="match status" value="2"/>
</dbReference>
<organism evidence="8 9">
    <name type="scientific">Trichoplax adhaerens</name>
    <name type="common">Trichoplax reptans</name>
    <dbReference type="NCBI Taxonomy" id="10228"/>
    <lineage>
        <taxon>Eukaryota</taxon>
        <taxon>Metazoa</taxon>
        <taxon>Placozoa</taxon>
        <taxon>Uniplacotomia</taxon>
        <taxon>Trichoplacea</taxon>
        <taxon>Trichoplacidae</taxon>
        <taxon>Trichoplax</taxon>
    </lineage>
</organism>
<accession>B3RRB5</accession>
<feature type="domain" description="RRM" evidence="7">
    <location>
        <begin position="101"/>
        <end position="178"/>
    </location>
</feature>
<dbReference type="GO" id="GO:0003729">
    <property type="term" value="F:mRNA binding"/>
    <property type="evidence" value="ECO:0000318"/>
    <property type="project" value="GO_Central"/>
</dbReference>
<evidence type="ECO:0000259" key="7">
    <source>
        <dbReference type="PROSITE" id="PS50102"/>
    </source>
</evidence>
<feature type="compositionally biased region" description="Polar residues" evidence="6">
    <location>
        <begin position="288"/>
        <end position="310"/>
    </location>
</feature>
<dbReference type="InterPro" id="IPR000504">
    <property type="entry name" value="RRM_dom"/>
</dbReference>
<dbReference type="KEGG" id="tad:TRIADDRAFT_54175"/>
<dbReference type="eggNOG" id="KOG4205">
    <property type="taxonomic scope" value="Eukaryota"/>
</dbReference>
<sequence length="310" mass="33364">MSRDNDTGKIFVGGLHPDTDSDSMKKFFNKYGNVSDCVIKKDPVTQRSRGFGFVTFEDPGCVNSVLNAGPHLLDGKQIDPKPAVQKGQPAPQASPSNVNTNKVFIGGVAQNTSEDEIKKYFSSFGQVKNVQLMYDKTTKRMRGFGFVTFENDETVKKTCGVHFHNINGKSVEVKLAEDRSANRGVPGSQSNVYGGGNFPNMQFTSQYGPYGNSGGMLGSYGYGSYGYGGNYAVPGYPFAYDQTMGTNYGQEATNYGPGKSSYSNMSSGVSQSGTSSYTSAPSTGYSGMNSAGPSDSFRSVPNYNNMQSYM</sequence>
<dbReference type="CTD" id="6752058"/>
<dbReference type="EMBL" id="DS985243">
    <property type="protein sequence ID" value="EDV26849.1"/>
    <property type="molecule type" value="Genomic_DNA"/>
</dbReference>
<dbReference type="InterPro" id="IPR012677">
    <property type="entry name" value="Nucleotide-bd_a/b_plait_sf"/>
</dbReference>
<evidence type="ECO:0000313" key="8">
    <source>
        <dbReference type="EMBL" id="EDV26849.1"/>
    </source>
</evidence>
<feature type="domain" description="RRM" evidence="7">
    <location>
        <begin position="8"/>
        <end position="89"/>
    </location>
</feature>
<feature type="region of interest" description="Disordered" evidence="6">
    <location>
        <begin position="259"/>
        <end position="310"/>
    </location>
</feature>
<dbReference type="FunFam" id="3.30.70.330:FF:001346">
    <property type="match status" value="1"/>
</dbReference>
<dbReference type="PhylomeDB" id="B3RRB5"/>
<dbReference type="STRING" id="10228.B3RRB5"/>
<dbReference type="GeneID" id="6752058"/>
<dbReference type="OrthoDB" id="1875751at2759"/>
<dbReference type="SMART" id="SM00360">
    <property type="entry name" value="RRM"/>
    <property type="match status" value="2"/>
</dbReference>
<dbReference type="GO" id="GO:0006417">
    <property type="term" value="P:regulation of translation"/>
    <property type="evidence" value="ECO:0000318"/>
    <property type="project" value="GO_Central"/>
</dbReference>
<dbReference type="Pfam" id="PF00076">
    <property type="entry name" value="RRM_1"/>
    <property type="match status" value="2"/>
</dbReference>
<dbReference type="CDD" id="cd12325">
    <property type="entry name" value="RRM1_hnRNPA_hnRNPD_like"/>
    <property type="match status" value="1"/>
</dbReference>
<evidence type="ECO:0000256" key="6">
    <source>
        <dbReference type="SAM" id="MobiDB-lite"/>
    </source>
</evidence>
<dbReference type="AlphaFoldDB" id="B3RRB5"/>
<proteinExistence type="predicted"/>
<evidence type="ECO:0000256" key="4">
    <source>
        <dbReference type="ARBA" id="ARBA00022884"/>
    </source>
</evidence>
<dbReference type="SUPFAM" id="SSF54928">
    <property type="entry name" value="RNA-binding domain, RBD"/>
    <property type="match status" value="2"/>
</dbReference>
<evidence type="ECO:0000313" key="9">
    <source>
        <dbReference type="Proteomes" id="UP000009022"/>
    </source>
</evidence>
<name>B3RRB5_TRIAD</name>
<dbReference type="PANTHER" id="PTHR48032">
    <property type="entry name" value="RNA-BINDING PROTEIN MUSASHI HOMOLOG RBP6"/>
    <property type="match status" value="1"/>
</dbReference>
<evidence type="ECO:0000256" key="1">
    <source>
        <dbReference type="ARBA" id="ARBA00004496"/>
    </source>
</evidence>
<evidence type="ECO:0000256" key="2">
    <source>
        <dbReference type="ARBA" id="ARBA00022490"/>
    </source>
</evidence>
<dbReference type="HOGENOM" id="CLU_012062_1_1_1"/>
<evidence type="ECO:0000256" key="3">
    <source>
        <dbReference type="ARBA" id="ARBA00022737"/>
    </source>
</evidence>
<evidence type="ECO:0000256" key="5">
    <source>
        <dbReference type="PROSITE-ProRule" id="PRU00176"/>
    </source>
</evidence>
<protein>
    <recommendedName>
        <fullName evidence="7">RRM domain-containing protein</fullName>
    </recommendedName>
</protein>
<dbReference type="InParanoid" id="B3RRB5"/>
<dbReference type="RefSeq" id="XP_002110845.1">
    <property type="nucleotide sequence ID" value="XM_002110809.1"/>
</dbReference>
<keyword evidence="4 5" id="KW-0694">RNA-binding</keyword>
<keyword evidence="2" id="KW-0963">Cytoplasm</keyword>
<dbReference type="Proteomes" id="UP000009022">
    <property type="component" value="Unassembled WGS sequence"/>
</dbReference>
<feature type="compositionally biased region" description="Low complexity" evidence="6">
    <location>
        <begin position="259"/>
        <end position="287"/>
    </location>
</feature>
<dbReference type="PANTHER" id="PTHR48032:SF18">
    <property type="entry name" value="RRM DOMAIN-CONTAINING PROTEIN"/>
    <property type="match status" value="1"/>
</dbReference>
<keyword evidence="9" id="KW-1185">Reference proteome</keyword>
<dbReference type="Gene3D" id="3.30.70.330">
    <property type="match status" value="2"/>
</dbReference>
<keyword evidence="3" id="KW-0677">Repeat</keyword>
<gene>
    <name evidence="8" type="ORF">TRIADDRAFT_54175</name>
</gene>
<feature type="region of interest" description="Disordered" evidence="6">
    <location>
        <begin position="76"/>
        <end position="99"/>
    </location>
</feature>